<dbReference type="Pfam" id="PF04051">
    <property type="entry name" value="TRAPP"/>
    <property type="match status" value="1"/>
</dbReference>
<comment type="similarity">
    <text evidence="1">Belongs to the TRAPP small subunits family. BET3 subfamily.</text>
</comment>
<dbReference type="VEuPathDB" id="MicrosporidiaDB:M896_020930"/>
<gene>
    <name evidence="2" type="ORF">M896_020930</name>
</gene>
<keyword evidence="3" id="KW-1185">Reference proteome</keyword>
<dbReference type="SUPFAM" id="SSF111126">
    <property type="entry name" value="Ligand-binding domain in the NO signalling and Golgi transport"/>
    <property type="match status" value="1"/>
</dbReference>
<dbReference type="AlphaFoldDB" id="A0A0B2UGU4"/>
<sequence>MINRRDEHGMGADAFALMFASFISKVHMDDIGSSRKRLFEVGKRIGERISDDFFMYAKPVEEMDVEKVMESVSKCFFPLYFSYTPRVDACFITLEDFCVLKYSRKTDECIEVLCGILQGVYCCVVKQDVVFEVGLRKSEYCIAVRTENERKEPVIIGMNGIE</sequence>
<dbReference type="InParanoid" id="A0A0B2UGU4"/>
<dbReference type="Gene3D" id="3.30.1380.20">
    <property type="entry name" value="Trafficking protein particle complex subunit 3"/>
    <property type="match status" value="1"/>
</dbReference>
<reference evidence="2 3" key="1">
    <citation type="journal article" date="2014" name="MBio">
        <title>The Ordospora colligata genome; evolution of extreme reduction in microsporidia and host-to-parasite horizontal gene transfer.</title>
        <authorList>
            <person name="Pombert J.-F."/>
            <person name="Haag K.L."/>
            <person name="Beidas S."/>
            <person name="Ebert D."/>
            <person name="Keeling P.J."/>
        </authorList>
    </citation>
    <scope>NUCLEOTIDE SEQUENCE [LARGE SCALE GENOMIC DNA]</scope>
    <source>
        <strain evidence="2 3">OC4</strain>
    </source>
</reference>
<dbReference type="Proteomes" id="UP000031056">
    <property type="component" value="Unassembled WGS sequence"/>
</dbReference>
<dbReference type="InterPro" id="IPR024096">
    <property type="entry name" value="NO_sig/Golgi_transp_ligand-bd"/>
</dbReference>
<dbReference type="RefSeq" id="XP_014564298.1">
    <property type="nucleotide sequence ID" value="XM_014708812.1"/>
</dbReference>
<dbReference type="InterPro" id="IPR007194">
    <property type="entry name" value="TRAPP_component"/>
</dbReference>
<proteinExistence type="inferred from homology"/>
<name>A0A0B2UGU4_9MICR</name>
<dbReference type="HOGENOM" id="CLU_1525130_0_0_1"/>
<accession>A0A0B2UGU4</accession>
<comment type="caution">
    <text evidence="2">The sequence shown here is derived from an EMBL/GenBank/DDBJ whole genome shotgun (WGS) entry which is preliminary data.</text>
</comment>
<protein>
    <submittedName>
        <fullName evidence="2">Transport protein particle complex protein</fullName>
    </submittedName>
</protein>
<dbReference type="EMBL" id="JOKQ01000002">
    <property type="protein sequence ID" value="KHN70256.1"/>
    <property type="molecule type" value="Genomic_DNA"/>
</dbReference>
<evidence type="ECO:0000313" key="2">
    <source>
        <dbReference type="EMBL" id="KHN70256.1"/>
    </source>
</evidence>
<dbReference type="OrthoDB" id="10262857at2759"/>
<organism evidence="2 3">
    <name type="scientific">Ordospora colligata OC4</name>
    <dbReference type="NCBI Taxonomy" id="1354746"/>
    <lineage>
        <taxon>Eukaryota</taxon>
        <taxon>Fungi</taxon>
        <taxon>Fungi incertae sedis</taxon>
        <taxon>Microsporidia</taxon>
        <taxon>Ordosporidae</taxon>
        <taxon>Ordospora</taxon>
    </lineage>
</organism>
<evidence type="ECO:0000313" key="3">
    <source>
        <dbReference type="Proteomes" id="UP000031056"/>
    </source>
</evidence>
<evidence type="ECO:0000256" key="1">
    <source>
        <dbReference type="ARBA" id="ARBA00006218"/>
    </source>
</evidence>
<dbReference type="GeneID" id="26261188"/>